<gene>
    <name evidence="2" type="ORF">BDV96DRAFT_603872</name>
</gene>
<dbReference type="Proteomes" id="UP000799770">
    <property type="component" value="Unassembled WGS sequence"/>
</dbReference>
<evidence type="ECO:0000256" key="1">
    <source>
        <dbReference type="SAM" id="MobiDB-lite"/>
    </source>
</evidence>
<organism evidence="2 3">
    <name type="scientific">Lophiotrema nucula</name>
    <dbReference type="NCBI Taxonomy" id="690887"/>
    <lineage>
        <taxon>Eukaryota</taxon>
        <taxon>Fungi</taxon>
        <taxon>Dikarya</taxon>
        <taxon>Ascomycota</taxon>
        <taxon>Pezizomycotina</taxon>
        <taxon>Dothideomycetes</taxon>
        <taxon>Pleosporomycetidae</taxon>
        <taxon>Pleosporales</taxon>
        <taxon>Lophiotremataceae</taxon>
        <taxon>Lophiotrema</taxon>
    </lineage>
</organism>
<dbReference type="OrthoDB" id="17725at2759"/>
<protein>
    <submittedName>
        <fullName evidence="2">Uncharacterized protein</fullName>
    </submittedName>
</protein>
<dbReference type="EMBL" id="ML977338">
    <property type="protein sequence ID" value="KAF2110270.1"/>
    <property type="molecule type" value="Genomic_DNA"/>
</dbReference>
<name>A0A6A5YTC3_9PLEO</name>
<feature type="region of interest" description="Disordered" evidence="1">
    <location>
        <begin position="53"/>
        <end position="83"/>
    </location>
</feature>
<accession>A0A6A5YTC3</accession>
<keyword evidence="3" id="KW-1185">Reference proteome</keyword>
<evidence type="ECO:0000313" key="3">
    <source>
        <dbReference type="Proteomes" id="UP000799770"/>
    </source>
</evidence>
<reference evidence="2" key="1">
    <citation type="journal article" date="2020" name="Stud. Mycol.">
        <title>101 Dothideomycetes genomes: a test case for predicting lifestyles and emergence of pathogens.</title>
        <authorList>
            <person name="Haridas S."/>
            <person name="Albert R."/>
            <person name="Binder M."/>
            <person name="Bloem J."/>
            <person name="Labutti K."/>
            <person name="Salamov A."/>
            <person name="Andreopoulos B."/>
            <person name="Baker S."/>
            <person name="Barry K."/>
            <person name="Bills G."/>
            <person name="Bluhm B."/>
            <person name="Cannon C."/>
            <person name="Castanera R."/>
            <person name="Culley D."/>
            <person name="Daum C."/>
            <person name="Ezra D."/>
            <person name="Gonzalez J."/>
            <person name="Henrissat B."/>
            <person name="Kuo A."/>
            <person name="Liang C."/>
            <person name="Lipzen A."/>
            <person name="Lutzoni F."/>
            <person name="Magnuson J."/>
            <person name="Mondo S."/>
            <person name="Nolan M."/>
            <person name="Ohm R."/>
            <person name="Pangilinan J."/>
            <person name="Park H.-J."/>
            <person name="Ramirez L."/>
            <person name="Alfaro M."/>
            <person name="Sun H."/>
            <person name="Tritt A."/>
            <person name="Yoshinaga Y."/>
            <person name="Zwiers L.-H."/>
            <person name="Turgeon B."/>
            <person name="Goodwin S."/>
            <person name="Spatafora J."/>
            <person name="Crous P."/>
            <person name="Grigoriev I."/>
        </authorList>
    </citation>
    <scope>NUCLEOTIDE SEQUENCE</scope>
    <source>
        <strain evidence="2">CBS 627.86</strain>
    </source>
</reference>
<proteinExistence type="predicted"/>
<dbReference type="AlphaFoldDB" id="A0A6A5YTC3"/>
<sequence>MAVCIDTYCSLSGDPSIALIEDHRAWHLGVSTIGDYRYKPTVSYEEALALGRENERNSVSPSQVNRTEHEHHSKRTAYVKCQHSHKETEKPTFDCPAVSSTVPMVAKGDSLNGTSLIDP</sequence>
<evidence type="ECO:0000313" key="2">
    <source>
        <dbReference type="EMBL" id="KAF2110270.1"/>
    </source>
</evidence>